<reference evidence="3" key="1">
    <citation type="journal article" date="2016" name="Nat. Commun.">
        <title>The Gonium pectorale genome demonstrates co-option of cell cycle regulation during the evolution of multicellularity.</title>
        <authorList>
            <person name="Hanschen E.R."/>
            <person name="Marriage T.N."/>
            <person name="Ferris P.J."/>
            <person name="Hamaji T."/>
            <person name="Toyoda A."/>
            <person name="Fujiyama A."/>
            <person name="Neme R."/>
            <person name="Noguchi H."/>
            <person name="Minakuchi Y."/>
            <person name="Suzuki M."/>
            <person name="Kawai-Toyooka H."/>
            <person name="Smith D.R."/>
            <person name="Sparks H."/>
            <person name="Anderson J."/>
            <person name="Bakaric R."/>
            <person name="Luria V."/>
            <person name="Karger A."/>
            <person name="Kirschner M.W."/>
            <person name="Durand P.M."/>
            <person name="Michod R.E."/>
            <person name="Nozaki H."/>
            <person name="Olson B.J."/>
        </authorList>
    </citation>
    <scope>NUCLEOTIDE SEQUENCE [LARGE SCALE GENOMIC DNA]</scope>
    <source>
        <strain evidence="3">NIES-2863</strain>
    </source>
</reference>
<sequence>MPTNLSHVGGLSKDPEPGEAAELVELMRVWREEWYSFPPWETVAATCKVLRALDGGLWGRLSIPQRRMMCEVTAAIGSAKSADDAGLYPLLLKRCALRQQSAASAAAPAARAGTEPLAEQLQGREQSEQLEQPPRQQGPQHSPQPNSDPASDPMAEIVKAASRFEDGSRKADVQAARRNAAAHFPATFITAQFIKSFTNRHRLCSLSEWASQHAGGGDVHGLGGAYMPEERTTPVSTFVGSTCNLTVRQVWQRIVAPALEATHGMSYAEAFLSQVELFCSGAGPPPPSGPEAEGGAAPVATAAEAALARCEAVAMLAPADAWPLTAPLVAPVAASCAATTAVVLDAVRQHGVRPVTLRLKPPYR</sequence>
<keyword evidence="3" id="KW-1185">Reference proteome</keyword>
<dbReference type="EMBL" id="LSYV01000010">
    <property type="protein sequence ID" value="KXZ52441.1"/>
    <property type="molecule type" value="Genomic_DNA"/>
</dbReference>
<name>A0A150GRJ9_GONPE</name>
<dbReference type="PANTHER" id="PTHR37330:SF1">
    <property type="entry name" value="CONSERVED TRANSMEMBRANE PROTEIN-RELATED"/>
    <property type="match status" value="1"/>
</dbReference>
<comment type="caution">
    <text evidence="2">The sequence shown here is derived from an EMBL/GenBank/DDBJ whole genome shotgun (WGS) entry which is preliminary data.</text>
</comment>
<proteinExistence type="predicted"/>
<accession>A0A150GRJ9</accession>
<evidence type="ECO:0000256" key="1">
    <source>
        <dbReference type="SAM" id="MobiDB-lite"/>
    </source>
</evidence>
<evidence type="ECO:0000313" key="2">
    <source>
        <dbReference type="EMBL" id="KXZ52441.1"/>
    </source>
</evidence>
<gene>
    <name evidence="2" type="ORF">GPECTOR_9g485</name>
</gene>
<organism evidence="2 3">
    <name type="scientific">Gonium pectorale</name>
    <name type="common">Green alga</name>
    <dbReference type="NCBI Taxonomy" id="33097"/>
    <lineage>
        <taxon>Eukaryota</taxon>
        <taxon>Viridiplantae</taxon>
        <taxon>Chlorophyta</taxon>
        <taxon>core chlorophytes</taxon>
        <taxon>Chlorophyceae</taxon>
        <taxon>CS clade</taxon>
        <taxon>Chlamydomonadales</taxon>
        <taxon>Volvocaceae</taxon>
        <taxon>Gonium</taxon>
    </lineage>
</organism>
<feature type="region of interest" description="Disordered" evidence="1">
    <location>
        <begin position="107"/>
        <end position="152"/>
    </location>
</feature>
<dbReference type="PANTHER" id="PTHR37330">
    <property type="entry name" value="CONSERVED TRANSMEMBRANE PROTEIN-RELATED"/>
    <property type="match status" value="1"/>
</dbReference>
<feature type="compositionally biased region" description="Polar residues" evidence="1">
    <location>
        <begin position="134"/>
        <end position="149"/>
    </location>
</feature>
<dbReference type="Proteomes" id="UP000075714">
    <property type="component" value="Unassembled WGS sequence"/>
</dbReference>
<evidence type="ECO:0000313" key="3">
    <source>
        <dbReference type="Proteomes" id="UP000075714"/>
    </source>
</evidence>
<protein>
    <submittedName>
        <fullName evidence="2">Uncharacterized protein</fullName>
    </submittedName>
</protein>
<dbReference type="AlphaFoldDB" id="A0A150GRJ9"/>